<dbReference type="PANTHER" id="PTHR24260">
    <property type="match status" value="1"/>
</dbReference>
<evidence type="ECO:0000259" key="3">
    <source>
        <dbReference type="PROSITE" id="PS50240"/>
    </source>
</evidence>
<protein>
    <recommendedName>
        <fullName evidence="3">Peptidase S1 domain-containing protein</fullName>
    </recommendedName>
</protein>
<dbReference type="RefSeq" id="XP_019560796.2">
    <property type="nucleotide sequence ID" value="XM_019705251.3"/>
</dbReference>
<dbReference type="SUPFAM" id="SSF50494">
    <property type="entry name" value="Trypsin-like serine proteases"/>
    <property type="match status" value="2"/>
</dbReference>
<dbReference type="PRINTS" id="PR00722">
    <property type="entry name" value="CHYMOTRYPSIN"/>
</dbReference>
<evidence type="ECO:0000256" key="1">
    <source>
        <dbReference type="ARBA" id="ARBA00024195"/>
    </source>
</evidence>
<dbReference type="SMART" id="SM00020">
    <property type="entry name" value="Tryp_SPc"/>
    <property type="match status" value="2"/>
</dbReference>
<dbReference type="InterPro" id="IPR009003">
    <property type="entry name" value="Peptidase_S1_PA"/>
</dbReference>
<accession>A0ABM2A347</accession>
<feature type="signal peptide" evidence="2">
    <location>
        <begin position="1"/>
        <end position="18"/>
    </location>
</feature>
<evidence type="ECO:0000313" key="5">
    <source>
        <dbReference type="Proteomes" id="UP000069940"/>
    </source>
</evidence>
<keyword evidence="2" id="KW-0732">Signal</keyword>
<sequence length="565" mass="63813">MHVLIAVLIFLHLTSLNASYHCGIRKHDFAELVYHGYKVEDGQWPWHGAIFHRQPNASPSLQYACGGSLLSEKHLLTAAHCVVNRNTKLPWPTNFFEIHLGQQNLSTVTDHVQIRDVRKLVVHPEYSTHRNDIAMMVMRLPVTFTDFVIPACVDQKADRDLRDLEGQLGWVAGWGTSEMRDVSDGLRMASFPVVSYLNCTKNDAGLFGRLVSETVFCAGDLNGTSPGTGDSGGGMFFNDGDRWVLRGIVSFAKVDEQKQEVDTSKYAVFVNVQRYLTWIKEVMAEDAPDTGRGKQRISERECERFKKLVKKRRNRICENARHPHTVFVTFGGNSTQFCSGTLVHERHVLSACSSTRFATPRMIQIEGYGEVNILDITCHPQYNESSKTNDVAVFKLTEPVNMTSNFIPACMASSSTENLYDTLVQTAFIWYKVNETTGQAKFYESDENHLVGERRCQLLADDTEALCVNNTDPLRTETYGMLGSPLQSLNRRSCMSTIVGVMSYLVKHPDDPDGEPVVDGYMRVARYLDWIERVIWPEEFLEADDRSGIGMRSSTDLNKDFVFPD</sequence>
<dbReference type="InterPro" id="IPR018114">
    <property type="entry name" value="TRYPSIN_HIS"/>
</dbReference>
<dbReference type="PROSITE" id="PS00134">
    <property type="entry name" value="TRYPSIN_HIS"/>
    <property type="match status" value="1"/>
</dbReference>
<comment type="similarity">
    <text evidence="1">Belongs to the peptidase S1 family. CLIP subfamily.</text>
</comment>
<dbReference type="InterPro" id="IPR001254">
    <property type="entry name" value="Trypsin_dom"/>
</dbReference>
<reference evidence="5" key="1">
    <citation type="journal article" date="2015" name="Proc. Natl. Acad. Sci. U.S.A.">
        <title>Genome sequence of the Asian Tiger mosquito, Aedes albopictus, reveals insights into its biology, genetics, and evolution.</title>
        <authorList>
            <person name="Chen X.G."/>
            <person name="Jiang X."/>
            <person name="Gu J."/>
            <person name="Xu M."/>
            <person name="Wu Y."/>
            <person name="Deng Y."/>
            <person name="Zhang C."/>
            <person name="Bonizzoni M."/>
            <person name="Dermauw W."/>
            <person name="Vontas J."/>
            <person name="Armbruster P."/>
            <person name="Huang X."/>
            <person name="Yang Y."/>
            <person name="Zhang H."/>
            <person name="He W."/>
            <person name="Peng H."/>
            <person name="Liu Y."/>
            <person name="Wu K."/>
            <person name="Chen J."/>
            <person name="Lirakis M."/>
            <person name="Topalis P."/>
            <person name="Van Leeuwen T."/>
            <person name="Hall A.B."/>
            <person name="Jiang X."/>
            <person name="Thorpe C."/>
            <person name="Mueller R.L."/>
            <person name="Sun C."/>
            <person name="Waterhouse R.M."/>
            <person name="Yan G."/>
            <person name="Tu Z.J."/>
            <person name="Fang X."/>
            <person name="James A.A."/>
        </authorList>
    </citation>
    <scope>NUCLEOTIDE SEQUENCE [LARGE SCALE GENOMIC DNA]</scope>
    <source>
        <strain evidence="5">Foshan</strain>
    </source>
</reference>
<proteinExistence type="inferred from homology"/>
<dbReference type="InterPro" id="IPR001314">
    <property type="entry name" value="Peptidase_S1A"/>
</dbReference>
<feature type="domain" description="Peptidase S1" evidence="3">
    <location>
        <begin position="33"/>
        <end position="284"/>
    </location>
</feature>
<evidence type="ECO:0000256" key="2">
    <source>
        <dbReference type="SAM" id="SignalP"/>
    </source>
</evidence>
<dbReference type="InterPro" id="IPR051333">
    <property type="entry name" value="CLIP_Serine_Protease"/>
</dbReference>
<dbReference type="EnsemblMetazoa" id="AALFPA23_023996.R35764">
    <property type="protein sequence ID" value="AALFPA23_023996.P35764"/>
    <property type="gene ID" value="AALFPA23_023996"/>
</dbReference>
<evidence type="ECO:0000313" key="4">
    <source>
        <dbReference type="EnsemblMetazoa" id="AALFPA23_023996.P35764"/>
    </source>
</evidence>
<dbReference type="InterPro" id="IPR043504">
    <property type="entry name" value="Peptidase_S1_PA_chymotrypsin"/>
</dbReference>
<dbReference type="GeneID" id="109429350"/>
<keyword evidence="5" id="KW-1185">Reference proteome</keyword>
<organism evidence="4 5">
    <name type="scientific">Aedes albopictus</name>
    <name type="common">Asian tiger mosquito</name>
    <name type="synonym">Stegomyia albopicta</name>
    <dbReference type="NCBI Taxonomy" id="7160"/>
    <lineage>
        <taxon>Eukaryota</taxon>
        <taxon>Metazoa</taxon>
        <taxon>Ecdysozoa</taxon>
        <taxon>Arthropoda</taxon>
        <taxon>Hexapoda</taxon>
        <taxon>Insecta</taxon>
        <taxon>Pterygota</taxon>
        <taxon>Neoptera</taxon>
        <taxon>Endopterygota</taxon>
        <taxon>Diptera</taxon>
        <taxon>Nematocera</taxon>
        <taxon>Culicoidea</taxon>
        <taxon>Culicidae</taxon>
        <taxon>Culicinae</taxon>
        <taxon>Aedini</taxon>
        <taxon>Aedes</taxon>
        <taxon>Stegomyia</taxon>
    </lineage>
</organism>
<dbReference type="PROSITE" id="PS50240">
    <property type="entry name" value="TRYPSIN_DOM"/>
    <property type="match status" value="2"/>
</dbReference>
<dbReference type="CDD" id="cd00190">
    <property type="entry name" value="Tryp_SPc"/>
    <property type="match status" value="1"/>
</dbReference>
<dbReference type="Proteomes" id="UP000069940">
    <property type="component" value="Unassembled WGS sequence"/>
</dbReference>
<feature type="chain" id="PRO_5047354306" description="Peptidase S1 domain-containing protein" evidence="2">
    <location>
        <begin position="19"/>
        <end position="565"/>
    </location>
</feature>
<dbReference type="Pfam" id="PF00089">
    <property type="entry name" value="Trypsin"/>
    <property type="match status" value="2"/>
</dbReference>
<dbReference type="PANTHER" id="PTHR24260:SF136">
    <property type="entry name" value="GH08193P-RELATED"/>
    <property type="match status" value="1"/>
</dbReference>
<dbReference type="Gene3D" id="2.40.10.10">
    <property type="entry name" value="Trypsin-like serine proteases"/>
    <property type="match status" value="2"/>
</dbReference>
<reference evidence="4" key="2">
    <citation type="submission" date="2025-05" db="UniProtKB">
        <authorList>
            <consortium name="EnsemblMetazoa"/>
        </authorList>
    </citation>
    <scope>IDENTIFICATION</scope>
    <source>
        <strain evidence="4">Foshan</strain>
    </source>
</reference>
<name>A0ABM2A347_AEDAL</name>
<feature type="domain" description="Peptidase S1" evidence="3">
    <location>
        <begin position="308"/>
        <end position="536"/>
    </location>
</feature>